<sequence length="125" mass="13559">MEARFVDMCSPHFYNGLLVAAVTDRDGVVLLKCKCKSENAKDDLIESTLQSTFAVTNNQASKLGLGNNNSIISVYDLYQIIQLNDAPLIITLIADASANTGLFMSLGHSLIDLTRPIVEALVVDK</sequence>
<dbReference type="PANTHER" id="PTHR13378">
    <property type="entry name" value="REGULATOR COMPLEX PROTEIN LAMTOR3"/>
    <property type="match status" value="1"/>
</dbReference>
<dbReference type="GO" id="GO:0071986">
    <property type="term" value="C:Ragulator complex"/>
    <property type="evidence" value="ECO:0007669"/>
    <property type="project" value="TreeGrafter"/>
</dbReference>
<protein>
    <submittedName>
        <fullName evidence="2">Roadblock/LC7 domain-containing protein</fullName>
    </submittedName>
</protein>
<proteinExistence type="inferred from homology"/>
<dbReference type="Gene3D" id="3.30.450.30">
    <property type="entry name" value="Dynein light chain 2a, cytoplasmic"/>
    <property type="match status" value="1"/>
</dbReference>
<dbReference type="SMART" id="SM01278">
    <property type="entry name" value="MAPKK1_Int"/>
    <property type="match status" value="1"/>
</dbReference>
<reference evidence="2" key="1">
    <citation type="journal article" date="2016" name="Proc. Natl. Acad. Sci. U.S.A.">
        <title>Lipid metabolic changes in an early divergent fungus govern the establishment of a mutualistic symbiosis with endobacteria.</title>
        <authorList>
            <person name="Lastovetsky O.A."/>
            <person name="Gaspar M.L."/>
            <person name="Mondo S.J."/>
            <person name="LaButti K.M."/>
            <person name="Sandor L."/>
            <person name="Grigoriev I.V."/>
            <person name="Henry S.A."/>
            <person name="Pawlowska T.E."/>
        </authorList>
    </citation>
    <scope>NUCLEOTIDE SEQUENCE [LARGE SCALE GENOMIC DNA]</scope>
    <source>
        <strain evidence="2">ATCC 52814</strain>
    </source>
</reference>
<dbReference type="PANTHER" id="PTHR13378:SF1">
    <property type="entry name" value="RAGULATOR COMPLEX PROTEIN LAMTOR3"/>
    <property type="match status" value="1"/>
</dbReference>
<dbReference type="Pfam" id="PF08923">
    <property type="entry name" value="MAPKK1_Int"/>
    <property type="match status" value="1"/>
</dbReference>
<dbReference type="AlphaFoldDB" id="A0A1X0QSU3"/>
<dbReference type="OrthoDB" id="343907at2759"/>
<dbReference type="EMBL" id="KV922030">
    <property type="protein sequence ID" value="ORE02830.1"/>
    <property type="molecule type" value="Genomic_DNA"/>
</dbReference>
<dbReference type="Proteomes" id="UP000242414">
    <property type="component" value="Unassembled WGS sequence"/>
</dbReference>
<dbReference type="SUPFAM" id="SSF103196">
    <property type="entry name" value="Roadblock/LC7 domain"/>
    <property type="match status" value="1"/>
</dbReference>
<dbReference type="GO" id="GO:0032008">
    <property type="term" value="P:positive regulation of TOR signaling"/>
    <property type="evidence" value="ECO:0007669"/>
    <property type="project" value="TreeGrafter"/>
</dbReference>
<dbReference type="InterPro" id="IPR015019">
    <property type="entry name" value="LAMTOR3"/>
</dbReference>
<name>A0A1X0QSU3_RHIZD</name>
<accession>A0A1X0QSU3</accession>
<comment type="similarity">
    <text evidence="1">Belongs to the LAMTOR3 family.</text>
</comment>
<evidence type="ECO:0000313" key="2">
    <source>
        <dbReference type="EMBL" id="ORE02830.1"/>
    </source>
</evidence>
<dbReference type="VEuPathDB" id="FungiDB:BCV72DRAFT_214446"/>
<dbReference type="GO" id="GO:0071230">
    <property type="term" value="P:cellular response to amino acid stimulus"/>
    <property type="evidence" value="ECO:0007669"/>
    <property type="project" value="TreeGrafter"/>
</dbReference>
<organism evidence="2">
    <name type="scientific">Rhizopus microsporus var. microsporus</name>
    <dbReference type="NCBI Taxonomy" id="86635"/>
    <lineage>
        <taxon>Eukaryota</taxon>
        <taxon>Fungi</taxon>
        <taxon>Fungi incertae sedis</taxon>
        <taxon>Mucoromycota</taxon>
        <taxon>Mucoromycotina</taxon>
        <taxon>Mucoromycetes</taxon>
        <taxon>Mucorales</taxon>
        <taxon>Mucorineae</taxon>
        <taxon>Rhizopodaceae</taxon>
        <taxon>Rhizopus</taxon>
    </lineage>
</organism>
<gene>
    <name evidence="2" type="ORF">BCV72DRAFT_214446</name>
</gene>
<evidence type="ECO:0000256" key="1">
    <source>
        <dbReference type="ARBA" id="ARBA00005356"/>
    </source>
</evidence>